<dbReference type="SMART" id="SM01003">
    <property type="entry name" value="AlaDh_PNT_N"/>
    <property type="match status" value="1"/>
</dbReference>
<evidence type="ECO:0000256" key="1">
    <source>
        <dbReference type="ARBA" id="ARBA00004292"/>
    </source>
</evidence>
<dbReference type="FunFam" id="3.40.50.1220:FF:000002">
    <property type="entry name" value="NAD(P) transhydrogenase subunit beta"/>
    <property type="match status" value="1"/>
</dbReference>
<keyword evidence="17" id="KW-0496">Mitochondrion</keyword>
<feature type="transmembrane region" description="Helical" evidence="24">
    <location>
        <begin position="558"/>
        <end position="576"/>
    </location>
</feature>
<comment type="catalytic activity">
    <reaction evidence="19">
        <text>NAD(+) + NADPH + H(+)(in) = NADH + NADP(+) + H(+)(out)</text>
        <dbReference type="Rhea" id="RHEA:47992"/>
        <dbReference type="ChEBI" id="CHEBI:15378"/>
        <dbReference type="ChEBI" id="CHEBI:57540"/>
        <dbReference type="ChEBI" id="CHEBI:57783"/>
        <dbReference type="ChEBI" id="CHEBI:57945"/>
        <dbReference type="ChEBI" id="CHEBI:58349"/>
        <dbReference type="EC" id="7.1.1.1"/>
    </reaction>
</comment>
<feature type="transmembrane region" description="Helical" evidence="24">
    <location>
        <begin position="673"/>
        <end position="691"/>
    </location>
</feature>
<comment type="similarity">
    <text evidence="3">In the N-terminal section; belongs to the AlaDH/PNT family.</text>
</comment>
<gene>
    <name evidence="27" type="ORF">HHI36_005963</name>
</gene>
<keyword evidence="11" id="KW-0521">NADP</keyword>
<evidence type="ECO:0000256" key="9">
    <source>
        <dbReference type="ARBA" id="ARBA00022741"/>
    </source>
</evidence>
<comment type="subcellular location">
    <subcellularLocation>
        <location evidence="2">Cell inner membrane</location>
        <topology evidence="2">Multi-pass membrane protein</topology>
    </subcellularLocation>
    <subcellularLocation>
        <location evidence="1">Mitochondrion inner membrane</location>
        <topology evidence="1">Multi-pass membrane protein</topology>
        <orientation evidence="1">Matrix side</orientation>
    </subcellularLocation>
</comment>
<dbReference type="InterPro" id="IPR034300">
    <property type="entry name" value="PNTB-like"/>
</dbReference>
<keyword evidence="10" id="KW-0999">Mitochondrion inner membrane</keyword>
<evidence type="ECO:0000256" key="17">
    <source>
        <dbReference type="ARBA" id="ARBA00023128"/>
    </source>
</evidence>
<keyword evidence="18 24" id="KW-0472">Membrane</keyword>
<evidence type="ECO:0000256" key="24">
    <source>
        <dbReference type="SAM" id="Phobius"/>
    </source>
</evidence>
<proteinExistence type="inferred from homology"/>
<feature type="transmembrane region" description="Helical" evidence="24">
    <location>
        <begin position="651"/>
        <end position="667"/>
    </location>
</feature>
<dbReference type="SUPFAM" id="SSF51735">
    <property type="entry name" value="NAD(P)-binding Rossmann-fold domains"/>
    <property type="match status" value="1"/>
</dbReference>
<feature type="transmembrane region" description="Helical" evidence="24">
    <location>
        <begin position="743"/>
        <end position="761"/>
    </location>
</feature>
<feature type="transmembrane region" description="Helical" evidence="24">
    <location>
        <begin position="703"/>
        <end position="723"/>
    </location>
</feature>
<dbReference type="SUPFAM" id="SSF52467">
    <property type="entry name" value="DHS-like NAD/FAD-binding domain"/>
    <property type="match status" value="1"/>
</dbReference>
<feature type="transmembrane region" description="Helical" evidence="24">
    <location>
        <begin position="620"/>
        <end position="639"/>
    </location>
</feature>
<evidence type="ECO:0000256" key="13">
    <source>
        <dbReference type="ARBA" id="ARBA00022967"/>
    </source>
</evidence>
<dbReference type="InterPro" id="IPR026255">
    <property type="entry name" value="NADP_transhyd_a"/>
</dbReference>
<keyword evidence="16" id="KW-0520">NAD</keyword>
<keyword evidence="28" id="KW-1185">Reference proteome</keyword>
<dbReference type="InterPro" id="IPR024605">
    <property type="entry name" value="NADP_transhyd_a_C"/>
</dbReference>
<comment type="similarity">
    <text evidence="21">In the C-terminal section; belongs to the PNT beta subunit family.</text>
</comment>
<dbReference type="PROSITE" id="PS00836">
    <property type="entry name" value="ALADH_PNT_1"/>
    <property type="match status" value="1"/>
</dbReference>
<dbReference type="Pfam" id="PF01262">
    <property type="entry name" value="AlaDh_PNT_C"/>
    <property type="match status" value="1"/>
</dbReference>
<accession>A0ABD2NW59</accession>
<evidence type="ECO:0000256" key="14">
    <source>
        <dbReference type="ARBA" id="ARBA00022989"/>
    </source>
</evidence>
<evidence type="ECO:0000256" key="4">
    <source>
        <dbReference type="ARBA" id="ARBA00011738"/>
    </source>
</evidence>
<evidence type="ECO:0000256" key="18">
    <source>
        <dbReference type="ARBA" id="ARBA00023136"/>
    </source>
</evidence>
<feature type="transmembrane region" description="Helical" evidence="24">
    <location>
        <begin position="498"/>
        <end position="520"/>
    </location>
</feature>
<dbReference type="GO" id="GO:0008750">
    <property type="term" value="F:proton-translocating NAD(P)+ transhydrogenase activity"/>
    <property type="evidence" value="ECO:0007669"/>
    <property type="project" value="UniProtKB-EC"/>
</dbReference>
<evidence type="ECO:0000256" key="11">
    <source>
        <dbReference type="ARBA" id="ARBA00022857"/>
    </source>
</evidence>
<feature type="domain" description="Alanine dehydrogenase/pyridine nucleotide transhydrogenase N-terminal" evidence="26">
    <location>
        <begin position="75"/>
        <end position="208"/>
    </location>
</feature>
<dbReference type="PANTHER" id="PTHR10160:SF19">
    <property type="entry name" value="PROTON-TRANSLOCATING NAD(P)(+) TRANSHYDROGENASE"/>
    <property type="match status" value="1"/>
</dbReference>
<feature type="transmembrane region" description="Helical" evidence="24">
    <location>
        <begin position="804"/>
        <end position="827"/>
    </location>
</feature>
<evidence type="ECO:0000256" key="19">
    <source>
        <dbReference type="ARBA" id="ARBA00048202"/>
    </source>
</evidence>
<dbReference type="GO" id="GO:0005743">
    <property type="term" value="C:mitochondrial inner membrane"/>
    <property type="evidence" value="ECO:0007669"/>
    <property type="project" value="UniProtKB-SubCell"/>
</dbReference>
<dbReference type="Pfam" id="PF12769">
    <property type="entry name" value="PNTB_4TM"/>
    <property type="match status" value="1"/>
</dbReference>
<evidence type="ECO:0000256" key="20">
    <source>
        <dbReference type="ARBA" id="ARBA00054910"/>
    </source>
</evidence>
<dbReference type="AlphaFoldDB" id="A0ABD2NW59"/>
<evidence type="ECO:0000313" key="27">
    <source>
        <dbReference type="EMBL" id="KAL3282797.1"/>
    </source>
</evidence>
<feature type="domain" description="Alanine dehydrogenase/pyridine nucleotide transhydrogenase NAD(H)-binding" evidence="25">
    <location>
        <begin position="217"/>
        <end position="381"/>
    </location>
</feature>
<keyword evidence="8 24" id="KW-0812">Transmembrane</keyword>
<evidence type="ECO:0000256" key="10">
    <source>
        <dbReference type="ARBA" id="ARBA00022792"/>
    </source>
</evidence>
<evidence type="ECO:0000259" key="25">
    <source>
        <dbReference type="SMART" id="SM01002"/>
    </source>
</evidence>
<feature type="transmembrane region" description="Helical" evidence="24">
    <location>
        <begin position="858"/>
        <end position="878"/>
    </location>
</feature>
<dbReference type="Gene3D" id="3.40.50.1220">
    <property type="entry name" value="TPP-binding domain"/>
    <property type="match status" value="1"/>
</dbReference>
<feature type="transmembrane region" description="Helical" evidence="24">
    <location>
        <begin position="527"/>
        <end position="546"/>
    </location>
</feature>
<dbReference type="Pfam" id="PF05222">
    <property type="entry name" value="AlaDh_PNT_N"/>
    <property type="match status" value="1"/>
</dbReference>
<comment type="function">
    <text evidence="20">The transhydrogenation between NADH and NADP is coupled to respiration and ATP hydrolysis and functions as a proton pump across the membrane. May play a role in reactive oxygen species (ROS) detoxification in the adrenal gland.</text>
</comment>
<evidence type="ECO:0000256" key="5">
    <source>
        <dbReference type="ARBA" id="ARBA00012943"/>
    </source>
</evidence>
<evidence type="ECO:0000256" key="15">
    <source>
        <dbReference type="ARBA" id="ARBA00022990"/>
    </source>
</evidence>
<dbReference type="InterPro" id="IPR007886">
    <property type="entry name" value="AlaDH/PNT_N"/>
</dbReference>
<feature type="transmembrane region" description="Helical" evidence="24">
    <location>
        <begin position="596"/>
        <end position="614"/>
    </location>
</feature>
<evidence type="ECO:0000256" key="2">
    <source>
        <dbReference type="ARBA" id="ARBA00004429"/>
    </source>
</evidence>
<organism evidence="27 28">
    <name type="scientific">Cryptolaemus montrouzieri</name>
    <dbReference type="NCBI Taxonomy" id="559131"/>
    <lineage>
        <taxon>Eukaryota</taxon>
        <taxon>Metazoa</taxon>
        <taxon>Ecdysozoa</taxon>
        <taxon>Arthropoda</taxon>
        <taxon>Hexapoda</taxon>
        <taxon>Insecta</taxon>
        <taxon>Pterygota</taxon>
        <taxon>Neoptera</taxon>
        <taxon>Endopterygota</taxon>
        <taxon>Coleoptera</taxon>
        <taxon>Polyphaga</taxon>
        <taxon>Cucujiformia</taxon>
        <taxon>Coccinelloidea</taxon>
        <taxon>Coccinellidae</taxon>
        <taxon>Scymninae</taxon>
        <taxon>Scymnini</taxon>
        <taxon>Cryptolaemus</taxon>
    </lineage>
</organism>
<evidence type="ECO:0000259" key="26">
    <source>
        <dbReference type="SMART" id="SM01003"/>
    </source>
</evidence>
<feature type="transmembrane region" description="Helical" evidence="24">
    <location>
        <begin position="781"/>
        <end position="798"/>
    </location>
</feature>
<dbReference type="FunFam" id="3.40.50.720:FF:000028">
    <property type="entry name" value="NAD(P) transhydrogenase subunit alpha"/>
    <property type="match status" value="1"/>
</dbReference>
<dbReference type="InterPro" id="IPR036291">
    <property type="entry name" value="NAD(P)-bd_dom_sf"/>
</dbReference>
<dbReference type="PRINTS" id="PR00411">
    <property type="entry name" value="PNDRDTASEI"/>
</dbReference>
<reference evidence="27 28" key="1">
    <citation type="journal article" date="2021" name="BMC Biol.">
        <title>Horizontally acquired antibacterial genes associated with adaptive radiation of ladybird beetles.</title>
        <authorList>
            <person name="Li H.S."/>
            <person name="Tang X.F."/>
            <person name="Huang Y.H."/>
            <person name="Xu Z.Y."/>
            <person name="Chen M.L."/>
            <person name="Du X.Y."/>
            <person name="Qiu B.Y."/>
            <person name="Chen P.T."/>
            <person name="Zhang W."/>
            <person name="Slipinski A."/>
            <person name="Escalona H.E."/>
            <person name="Waterhouse R.M."/>
            <person name="Zwick A."/>
            <person name="Pang H."/>
        </authorList>
    </citation>
    <scope>NUCLEOTIDE SEQUENCE [LARGE SCALE GENOMIC DNA]</scope>
    <source>
        <strain evidence="27">SYSU2018</strain>
    </source>
</reference>
<dbReference type="PANTHER" id="PTHR10160">
    <property type="entry name" value="NAD(P) TRANSHYDROGENASE"/>
    <property type="match status" value="1"/>
</dbReference>
<evidence type="ECO:0000256" key="16">
    <source>
        <dbReference type="ARBA" id="ARBA00023027"/>
    </source>
</evidence>
<dbReference type="Pfam" id="PF02233">
    <property type="entry name" value="PNTB"/>
    <property type="match status" value="1"/>
</dbReference>
<dbReference type="GO" id="GO:0005886">
    <property type="term" value="C:plasma membrane"/>
    <property type="evidence" value="ECO:0007669"/>
    <property type="project" value="UniProtKB-SubCell"/>
</dbReference>
<evidence type="ECO:0000256" key="22">
    <source>
        <dbReference type="ARBA" id="ARBA00074145"/>
    </source>
</evidence>
<keyword evidence="15" id="KW-0007">Acetylation</keyword>
<dbReference type="EC" id="7.1.1.1" evidence="5"/>
<dbReference type="GO" id="GO:0000166">
    <property type="term" value="F:nucleotide binding"/>
    <property type="evidence" value="ECO:0007669"/>
    <property type="project" value="UniProtKB-KW"/>
</dbReference>
<keyword evidence="13" id="KW-1278">Translocase</keyword>
<evidence type="ECO:0000256" key="21">
    <source>
        <dbReference type="ARBA" id="ARBA00061558"/>
    </source>
</evidence>
<dbReference type="CDD" id="cd05304">
    <property type="entry name" value="Rubrum_tdh"/>
    <property type="match status" value="1"/>
</dbReference>
<dbReference type="SUPFAM" id="SSF52283">
    <property type="entry name" value="Formate/glycerate dehydrogenase catalytic domain-like"/>
    <property type="match status" value="1"/>
</dbReference>
<evidence type="ECO:0000313" key="28">
    <source>
        <dbReference type="Proteomes" id="UP001516400"/>
    </source>
</evidence>
<evidence type="ECO:0000256" key="3">
    <source>
        <dbReference type="ARBA" id="ARBA00005624"/>
    </source>
</evidence>
<comment type="caution">
    <text evidence="27">The sequence shown here is derived from an EMBL/GenBank/DDBJ whole genome shotgun (WGS) entry which is preliminary data.</text>
</comment>
<keyword evidence="14 24" id="KW-1133">Transmembrane helix</keyword>
<dbReference type="PROSITE" id="PS00837">
    <property type="entry name" value="ALADH_PNT_2"/>
    <property type="match status" value="1"/>
</dbReference>
<keyword evidence="7" id="KW-0997">Cell inner membrane</keyword>
<keyword evidence="12" id="KW-0809">Transit peptide</keyword>
<sequence>MARGLLQTCIQRNCRFFKQFDEKYGYSCRWHSYYRLKKLQRLENRKLTTTNHCSKENVQKTENVQGIPYSQLSIGVPKEIWKNEHRVALSPAVAATLVKKGFAVNVEENAGSSATFRNVDYESAGCNIRDTSSVFQSDIVLKVRQPLENEITNFKEKSTLVSFLYPGSNQLLINKLADKKINAFAMDCIPRITRAQVFDALSSMANISGYRAVVEAANHFPRFFSGQITAAGKVPPAKILIIGGGVAGLAAAGQAKSMGAIVRAFDTRSAVKEQIESMGAEFLTINIQEEGGTSAGYSKEMSKEFIEAEHALFSKQCKEVDIIISTALIPGKKAPLLILKEHILSMKPGSVVVDLAAEAGGNIETTKPGEIYTLNDITHIGLTDLPSRLPTQSSTLYANNVSKFLLSMGEKDHFHINLNDEVVRGSIVLHEGKLMWPPPPLSVSLTPPPTKAKSAAEKLKEKEENKNPLLATVQDSLLCTAGISGILGLGVVSPNAAFTSMLTTLGLSGIVGYHTVWGVTPALHSPLMSVTNAISGITAVGGLLLMNGTYYPTNSVEALAATAAFVSFINVFGGFLVTKRMLDMFRRPEDPPEYNYLYGIPAAAFLAAYGWAAIEGLPEIHQVAYLASSLCCVGALAGLSSQKTSRWGNNIGIIGVTGGIAATLGQISPTPEVLAQMAACVLGGGALGTVIAKKIEITDLPQLVAAFHSLVGLAAVLTCGATFLHDFSSFATDPSANVVKTALFLGTYIGGVTFSGSLVAYGKLQGLLNSAPLLLPGRHALNSGLMLASLGAGGYLFYDPTLAGGLGALGATAALSATMGVTLTSAIGGADMPVVITVLNSYSGWALCAEGFMLNNNLMTIVGALIGSSGAILSYIMCKAMNRSLPNVILGGYGTSSTGTGKPMEITGTHTEINVDGAVEAIQNAKNIIIVPGYGLCVAKAQYPIAEMVNTLKSQGKNVRFAIHPVAGRMPGQLNVLLAEAGVPYDDVFEMEEINEDFPSTDLVLVIGANDTVNSAAVDDPNSAIAGMPVLTVWNAEQVIVMKRSLGVGYAAVDNPVFYKPNTSMLLGDAKKTCDLLLAKIKTETD</sequence>
<evidence type="ECO:0000256" key="8">
    <source>
        <dbReference type="ARBA" id="ARBA00022692"/>
    </source>
</evidence>
<evidence type="ECO:0000256" key="12">
    <source>
        <dbReference type="ARBA" id="ARBA00022946"/>
    </source>
</evidence>
<dbReference type="InterPro" id="IPR008142">
    <property type="entry name" value="AlaDH/PNT_CS1"/>
</dbReference>
<name>A0ABD2NW59_9CUCU</name>
<evidence type="ECO:0000256" key="6">
    <source>
        <dbReference type="ARBA" id="ARBA00022475"/>
    </source>
</evidence>
<keyword evidence="9" id="KW-0547">Nucleotide-binding</keyword>
<dbReference type="Gene3D" id="3.40.50.720">
    <property type="entry name" value="NAD(P)-binding Rossmann-like Domain"/>
    <property type="match status" value="2"/>
</dbReference>
<dbReference type="NCBIfam" id="TIGR00561">
    <property type="entry name" value="pntA"/>
    <property type="match status" value="1"/>
</dbReference>
<dbReference type="NCBIfam" id="NF006942">
    <property type="entry name" value="PRK09424.1"/>
    <property type="match status" value="1"/>
</dbReference>
<dbReference type="SMART" id="SM01002">
    <property type="entry name" value="AlaDh_PNT_C"/>
    <property type="match status" value="1"/>
</dbReference>
<dbReference type="InterPro" id="IPR007698">
    <property type="entry name" value="AlaDH/PNT_NAD(H)-bd"/>
</dbReference>
<evidence type="ECO:0000256" key="7">
    <source>
        <dbReference type="ARBA" id="ARBA00022519"/>
    </source>
</evidence>
<dbReference type="InterPro" id="IPR029035">
    <property type="entry name" value="DHS-like_NAD/FAD-binding_dom"/>
</dbReference>
<protein>
    <recommendedName>
        <fullName evidence="22">NAD(P) transhydrogenase, mitochondrial</fullName>
        <ecNumber evidence="5">7.1.1.1</ecNumber>
    </recommendedName>
    <alternativeName>
        <fullName evidence="23">Nicotinamide nucleotide transhydrogenase</fullName>
    </alternativeName>
</protein>
<comment type="subunit">
    <text evidence="4">Homodimer.</text>
</comment>
<evidence type="ECO:0000256" key="23">
    <source>
        <dbReference type="ARBA" id="ARBA00079255"/>
    </source>
</evidence>
<dbReference type="InterPro" id="IPR008143">
    <property type="entry name" value="Ala_DH/PNT_CS2"/>
</dbReference>
<keyword evidence="6" id="KW-1003">Cell membrane</keyword>
<dbReference type="Proteomes" id="UP001516400">
    <property type="component" value="Unassembled WGS sequence"/>
</dbReference>
<dbReference type="EMBL" id="JABFTP020000144">
    <property type="protein sequence ID" value="KAL3282797.1"/>
    <property type="molecule type" value="Genomic_DNA"/>
</dbReference>